<dbReference type="EMBL" id="UYRV01028550">
    <property type="protein sequence ID" value="VDK82506.1"/>
    <property type="molecule type" value="Genomic_DNA"/>
</dbReference>
<organism evidence="2 3">
    <name type="scientific">Cylicostephanus goldi</name>
    <name type="common">Nematode worm</name>
    <dbReference type="NCBI Taxonomy" id="71465"/>
    <lineage>
        <taxon>Eukaryota</taxon>
        <taxon>Metazoa</taxon>
        <taxon>Ecdysozoa</taxon>
        <taxon>Nematoda</taxon>
        <taxon>Chromadorea</taxon>
        <taxon>Rhabditida</taxon>
        <taxon>Rhabditina</taxon>
        <taxon>Rhabditomorpha</taxon>
        <taxon>Strongyloidea</taxon>
        <taxon>Strongylidae</taxon>
        <taxon>Cylicostephanus</taxon>
    </lineage>
</organism>
<sequence length="38" mass="4496">MPSQSHLYLESPDLQESLDRKDHLELQDSPDKMDNQVR</sequence>
<reference evidence="2 3" key="1">
    <citation type="submission" date="2018-11" db="EMBL/GenBank/DDBJ databases">
        <authorList>
            <consortium name="Pathogen Informatics"/>
        </authorList>
    </citation>
    <scope>NUCLEOTIDE SEQUENCE [LARGE SCALE GENOMIC DNA]</scope>
</reference>
<feature type="region of interest" description="Disordered" evidence="1">
    <location>
        <begin position="1"/>
        <end position="38"/>
    </location>
</feature>
<keyword evidence="3" id="KW-1185">Reference proteome</keyword>
<protein>
    <submittedName>
        <fullName evidence="2">Uncharacterized protein</fullName>
    </submittedName>
</protein>
<feature type="compositionally biased region" description="Basic and acidic residues" evidence="1">
    <location>
        <begin position="17"/>
        <end position="38"/>
    </location>
</feature>
<accession>A0A3P6T3K9</accession>
<evidence type="ECO:0000256" key="1">
    <source>
        <dbReference type="SAM" id="MobiDB-lite"/>
    </source>
</evidence>
<proteinExistence type="predicted"/>
<name>A0A3P6T3K9_CYLGO</name>
<dbReference type="Proteomes" id="UP000271889">
    <property type="component" value="Unassembled WGS sequence"/>
</dbReference>
<evidence type="ECO:0000313" key="2">
    <source>
        <dbReference type="EMBL" id="VDK82506.1"/>
    </source>
</evidence>
<dbReference type="AlphaFoldDB" id="A0A3P6T3K9"/>
<evidence type="ECO:0000313" key="3">
    <source>
        <dbReference type="Proteomes" id="UP000271889"/>
    </source>
</evidence>
<gene>
    <name evidence="2" type="ORF">CGOC_LOCUS7984</name>
</gene>